<protein>
    <submittedName>
        <fullName evidence="1">Uncharacterized protein</fullName>
    </submittedName>
</protein>
<evidence type="ECO:0000313" key="2">
    <source>
        <dbReference type="Proteomes" id="UP001055879"/>
    </source>
</evidence>
<comment type="caution">
    <text evidence="1">The sequence shown here is derived from an EMBL/GenBank/DDBJ whole genome shotgun (WGS) entry which is preliminary data.</text>
</comment>
<keyword evidence="2" id="KW-1185">Reference proteome</keyword>
<gene>
    <name evidence="1" type="ORF">L6452_24076</name>
</gene>
<dbReference type="Proteomes" id="UP001055879">
    <property type="component" value="Linkage Group LG08"/>
</dbReference>
<accession>A0ACB9A9V7</accession>
<proteinExistence type="predicted"/>
<reference evidence="2" key="1">
    <citation type="journal article" date="2022" name="Mol. Ecol. Resour.">
        <title>The genomes of chicory, endive, great burdock and yacon provide insights into Asteraceae palaeo-polyploidization history and plant inulin production.</title>
        <authorList>
            <person name="Fan W."/>
            <person name="Wang S."/>
            <person name="Wang H."/>
            <person name="Wang A."/>
            <person name="Jiang F."/>
            <person name="Liu H."/>
            <person name="Zhao H."/>
            <person name="Xu D."/>
            <person name="Zhang Y."/>
        </authorList>
    </citation>
    <scope>NUCLEOTIDE SEQUENCE [LARGE SCALE GENOMIC DNA]</scope>
    <source>
        <strain evidence="2">cv. Niubang</strain>
    </source>
</reference>
<reference evidence="1 2" key="2">
    <citation type="journal article" date="2022" name="Mol. Ecol. Resour.">
        <title>The genomes of chicory, endive, great burdock and yacon provide insights into Asteraceae paleo-polyploidization history and plant inulin production.</title>
        <authorList>
            <person name="Fan W."/>
            <person name="Wang S."/>
            <person name="Wang H."/>
            <person name="Wang A."/>
            <person name="Jiang F."/>
            <person name="Liu H."/>
            <person name="Zhao H."/>
            <person name="Xu D."/>
            <person name="Zhang Y."/>
        </authorList>
    </citation>
    <scope>NUCLEOTIDE SEQUENCE [LARGE SCALE GENOMIC DNA]</scope>
    <source>
        <strain evidence="2">cv. Niubang</strain>
    </source>
</reference>
<name>A0ACB9A9V7_ARCLA</name>
<evidence type="ECO:0000313" key="1">
    <source>
        <dbReference type="EMBL" id="KAI3706380.1"/>
    </source>
</evidence>
<organism evidence="1 2">
    <name type="scientific">Arctium lappa</name>
    <name type="common">Greater burdock</name>
    <name type="synonym">Lappa major</name>
    <dbReference type="NCBI Taxonomy" id="4217"/>
    <lineage>
        <taxon>Eukaryota</taxon>
        <taxon>Viridiplantae</taxon>
        <taxon>Streptophyta</taxon>
        <taxon>Embryophyta</taxon>
        <taxon>Tracheophyta</taxon>
        <taxon>Spermatophyta</taxon>
        <taxon>Magnoliopsida</taxon>
        <taxon>eudicotyledons</taxon>
        <taxon>Gunneridae</taxon>
        <taxon>Pentapetalae</taxon>
        <taxon>asterids</taxon>
        <taxon>campanulids</taxon>
        <taxon>Asterales</taxon>
        <taxon>Asteraceae</taxon>
        <taxon>Carduoideae</taxon>
        <taxon>Cardueae</taxon>
        <taxon>Arctiinae</taxon>
        <taxon>Arctium</taxon>
    </lineage>
</organism>
<dbReference type="EMBL" id="CM042054">
    <property type="protein sequence ID" value="KAI3706380.1"/>
    <property type="molecule type" value="Genomic_DNA"/>
</dbReference>
<sequence>MIWFHFSIVLLLCQNTSTILANSSSIANPTIDGNGAMNNKSCFHTEKQALLDFKAAIEDPDGRLLTWRGEDDDCCKWSGVTCNNQTPFHVTELHMGYNPFTGLRDLRGKMPLNRFSSSSFSLIFFFFIDFPVVVHRFASALLLQLIFIDLLLHRFSATVHRFASATVLLQPSLFWMMN</sequence>